<dbReference type="AlphaFoldDB" id="S2ZE93"/>
<dbReference type="HOGENOM" id="CLU_009834_0_0_11"/>
<evidence type="ECO:0000313" key="6">
    <source>
        <dbReference type="EMBL" id="EPD68312.1"/>
    </source>
</evidence>
<feature type="domain" description="3-hydroxyacyl-CoA dehydrogenase C-terminal" evidence="4">
    <location>
        <begin position="165"/>
        <end position="228"/>
    </location>
</feature>
<dbReference type="Gene3D" id="1.10.1040.10">
    <property type="entry name" value="N-(1-d-carboxylethyl)-l-norvaline Dehydrogenase, domain 2"/>
    <property type="match status" value="1"/>
</dbReference>
<dbReference type="InterPro" id="IPR006108">
    <property type="entry name" value="3HC_DH_C"/>
</dbReference>
<evidence type="ECO:0000256" key="2">
    <source>
        <dbReference type="ARBA" id="ARBA00009463"/>
    </source>
</evidence>
<name>S2ZE93_9CORY</name>
<proteinExistence type="inferred from homology"/>
<dbReference type="Pfam" id="PF00725">
    <property type="entry name" value="3HCDH"/>
    <property type="match status" value="1"/>
</dbReference>
<keyword evidence="7" id="KW-1185">Reference proteome</keyword>
<dbReference type="SUPFAM" id="SSF48179">
    <property type="entry name" value="6-phosphogluconate dehydrogenase C-terminal domain-like"/>
    <property type="match status" value="1"/>
</dbReference>
<dbReference type="GO" id="GO:0006631">
    <property type="term" value="P:fatty acid metabolic process"/>
    <property type="evidence" value="ECO:0007669"/>
    <property type="project" value="InterPro"/>
</dbReference>
<evidence type="ECO:0000313" key="7">
    <source>
        <dbReference type="Proteomes" id="UP000014408"/>
    </source>
</evidence>
<comment type="similarity">
    <text evidence="2">Belongs to the 3-hydroxyacyl-CoA dehydrogenase family.</text>
</comment>
<keyword evidence="3" id="KW-0560">Oxidoreductase</keyword>
<dbReference type="PANTHER" id="PTHR48075">
    <property type="entry name" value="3-HYDROXYACYL-COA DEHYDROGENASE FAMILY PROTEIN"/>
    <property type="match status" value="1"/>
</dbReference>
<dbReference type="GO" id="GO:0050104">
    <property type="term" value="F:L-gulonate 3-dehydrogenase activity"/>
    <property type="evidence" value="ECO:0007669"/>
    <property type="project" value="TreeGrafter"/>
</dbReference>
<dbReference type="eggNOG" id="COG1250">
    <property type="taxonomic scope" value="Bacteria"/>
</dbReference>
<dbReference type="SUPFAM" id="SSF51735">
    <property type="entry name" value="NAD(P)-binding Rossmann-fold domains"/>
    <property type="match status" value="1"/>
</dbReference>
<dbReference type="EMBL" id="ATBY01000016">
    <property type="protein sequence ID" value="EPD68312.1"/>
    <property type="molecule type" value="Genomic_DNA"/>
</dbReference>
<dbReference type="InterPro" id="IPR013328">
    <property type="entry name" value="6PGD_dom2"/>
</dbReference>
<dbReference type="PANTHER" id="PTHR48075:SF1">
    <property type="entry name" value="LAMBDA-CRYSTALLIN HOMOLOG"/>
    <property type="match status" value="1"/>
</dbReference>
<dbReference type="PATRIC" id="fig|1125779.3.peg.1906"/>
<dbReference type="InterPro" id="IPR008927">
    <property type="entry name" value="6-PGluconate_DH-like_C_sf"/>
</dbReference>
<comment type="pathway">
    <text evidence="1">Lipid metabolism; butanoate metabolism.</text>
</comment>
<dbReference type="GO" id="GO:0070403">
    <property type="term" value="F:NAD+ binding"/>
    <property type="evidence" value="ECO:0007669"/>
    <property type="project" value="InterPro"/>
</dbReference>
<dbReference type="InterPro" id="IPR036291">
    <property type="entry name" value="NAD(P)-bd_dom_sf"/>
</dbReference>
<reference evidence="6 7" key="1">
    <citation type="submission" date="2013-05" db="EMBL/GenBank/DDBJ databases">
        <title>The Genome Sequence of Corynebacterium pyruviciproducens 1773O (ATCC BAA-1742).</title>
        <authorList>
            <consortium name="The Broad Institute Genomics Platform"/>
            <person name="Earl A."/>
            <person name="Ward D."/>
            <person name="Feldgarden M."/>
            <person name="Gevers D."/>
            <person name="Tong J."/>
            <person name="Walker B."/>
            <person name="Young S."/>
            <person name="Zeng Q."/>
            <person name="Gargeya S."/>
            <person name="Fitzgerald M."/>
            <person name="Haas B."/>
            <person name="Abouelleil A."/>
            <person name="Allen A.W."/>
            <person name="Alvarado L."/>
            <person name="Arachchi H.M."/>
            <person name="Berlin A.M."/>
            <person name="Chapman S.B."/>
            <person name="Gainer-Dewar J."/>
            <person name="Goldberg J."/>
            <person name="Griggs A."/>
            <person name="Gujja S."/>
            <person name="Hansen M."/>
            <person name="Howarth C."/>
            <person name="Imamovic A."/>
            <person name="Ireland A."/>
            <person name="Larimer J."/>
            <person name="McCowan C."/>
            <person name="Murphy C."/>
            <person name="Pearson M."/>
            <person name="Poon T.W."/>
            <person name="Priest M."/>
            <person name="Roberts A."/>
            <person name="Saif S."/>
            <person name="Shea T."/>
            <person name="Sisk P."/>
            <person name="Sykes S."/>
            <person name="Wortman J."/>
            <person name="Nusbaum C."/>
            <person name="Birren B."/>
        </authorList>
    </citation>
    <scope>NUCLEOTIDE SEQUENCE [LARGE SCALE GENOMIC DNA]</scope>
    <source>
        <strain evidence="6 7">ATCC BAA-1742</strain>
    </source>
</reference>
<evidence type="ECO:0000259" key="4">
    <source>
        <dbReference type="Pfam" id="PF00725"/>
    </source>
</evidence>
<organism evidence="6 7">
    <name type="scientific">Corynebacterium pyruviciproducens ATCC BAA-1742</name>
    <dbReference type="NCBI Taxonomy" id="1125779"/>
    <lineage>
        <taxon>Bacteria</taxon>
        <taxon>Bacillati</taxon>
        <taxon>Actinomycetota</taxon>
        <taxon>Actinomycetes</taxon>
        <taxon>Mycobacteriales</taxon>
        <taxon>Corynebacteriaceae</taxon>
        <taxon>Corynebacterium</taxon>
    </lineage>
</organism>
<comment type="caution">
    <text evidence="6">The sequence shown here is derived from an EMBL/GenBank/DDBJ whole genome shotgun (WGS) entry which is preliminary data.</text>
</comment>
<gene>
    <name evidence="6" type="ORF">HMPREF1219_01959</name>
</gene>
<dbReference type="STRING" id="1125779.HMPREF1219_01959"/>
<evidence type="ECO:0000256" key="1">
    <source>
        <dbReference type="ARBA" id="ARBA00005086"/>
    </source>
</evidence>
<protein>
    <recommendedName>
        <fullName evidence="8">3-hydroxyacyl-CoA dehydrogenase</fullName>
    </recommendedName>
</protein>
<feature type="domain" description="3-hydroxyacyl-CoA dehydrogenase NAD binding" evidence="5">
    <location>
        <begin position="43"/>
        <end position="159"/>
    </location>
</feature>
<sequence>MDTVLIVGTGLIAISFAERFLAHGWDVRMTNVNPKRKQLVEEHFHGKVSFSTSLTEAARGVDFVQEAAPERLELKRELFAELAGATGDGTVLASSTSAILPSQIAEGNPAAGRILIGHPFTPPALMPVLEIVPGPQTSSEVVERARNVYRGIGLDPSVLKKEIPGFVGNRIQKVIMWELIGLVQSGVVDVTEADRIVRNSLGLRYAAVGPFEANQLGGGERGIRGLFANIAGNWDETLTALQPDLTDMDGIFDAAERAYGGPGRAERRDRMLRGFLEVREQEK</sequence>
<dbReference type="Gene3D" id="3.40.50.720">
    <property type="entry name" value="NAD(P)-binding Rossmann-like Domain"/>
    <property type="match status" value="1"/>
</dbReference>
<evidence type="ECO:0008006" key="8">
    <source>
        <dbReference type="Google" id="ProtNLM"/>
    </source>
</evidence>
<dbReference type="InterPro" id="IPR006176">
    <property type="entry name" value="3-OHacyl-CoA_DH_NAD-bd"/>
</dbReference>
<evidence type="ECO:0000259" key="5">
    <source>
        <dbReference type="Pfam" id="PF02737"/>
    </source>
</evidence>
<dbReference type="Proteomes" id="UP000014408">
    <property type="component" value="Unassembled WGS sequence"/>
</dbReference>
<dbReference type="Pfam" id="PF02737">
    <property type="entry name" value="3HCDH_N"/>
    <property type="match status" value="1"/>
</dbReference>
<accession>S2ZE93</accession>
<dbReference type="RefSeq" id="WP_016458696.1">
    <property type="nucleotide sequence ID" value="NZ_KE150447.1"/>
</dbReference>
<evidence type="ECO:0000256" key="3">
    <source>
        <dbReference type="ARBA" id="ARBA00023002"/>
    </source>
</evidence>